<reference evidence="3" key="2">
    <citation type="journal article" date="2023" name="MicrobiologyOpen">
        <title>Genomics of the tumorigenes clade of the family Rhizobiaceae and description of Rhizobium rhododendri sp. nov.</title>
        <authorList>
            <person name="Kuzmanovic N."/>
            <person name="diCenzo G.C."/>
            <person name="Bunk B."/>
            <person name="Sproeer C."/>
            <person name="Fruehling A."/>
            <person name="Neumann-Schaal M."/>
            <person name="Overmann J."/>
            <person name="Smalla K."/>
        </authorList>
    </citation>
    <scope>NUCLEOTIDE SEQUENCE [LARGE SCALE GENOMIC DNA]</scope>
    <source>
        <strain evidence="3">1078</strain>
    </source>
</reference>
<evidence type="ECO:0000256" key="1">
    <source>
        <dbReference type="SAM" id="MobiDB-lite"/>
    </source>
</evidence>
<name>A0AAF1K5I9_9HYPH</name>
<dbReference type="KEGG" id="rtu:PR017_02880"/>
<dbReference type="EMBL" id="CP117255">
    <property type="protein sequence ID" value="WFR96110.1"/>
    <property type="molecule type" value="Genomic_DNA"/>
</dbReference>
<reference evidence="2 3" key="1">
    <citation type="journal article" date="2018" name="Sci. Rep.">
        <title>Rhizobium tumorigenes sp. nov., a novel plant tumorigenic bacterium isolated from cane gall tumors on thornless blackberry.</title>
        <authorList>
            <person name="Kuzmanovi N."/>
            <person name="Smalla K."/>
            <person name="Gronow S."/>
            <person name="PuBawska J."/>
        </authorList>
    </citation>
    <scope>NUCLEOTIDE SEQUENCE [LARGE SCALE GENOMIC DNA]</scope>
    <source>
        <strain evidence="2 3">1078</strain>
    </source>
</reference>
<dbReference type="RefSeq" id="WP_111220748.1">
    <property type="nucleotide sequence ID" value="NZ_CP117255.1"/>
</dbReference>
<dbReference type="AlphaFoldDB" id="A0AAF1K5I9"/>
<proteinExistence type="predicted"/>
<evidence type="ECO:0000313" key="2">
    <source>
        <dbReference type="EMBL" id="WFR96110.1"/>
    </source>
</evidence>
<feature type="compositionally biased region" description="Polar residues" evidence="1">
    <location>
        <begin position="1"/>
        <end position="10"/>
    </location>
</feature>
<sequence length="60" mass="6377">MSTNDQNATPEQRRPKDVSPIADSEKFGDEESMAPPLVQPAGAKDESERPIVNPVTGGAL</sequence>
<dbReference type="Proteomes" id="UP000249499">
    <property type="component" value="Chromosome"/>
</dbReference>
<gene>
    <name evidence="2" type="ORF">PR017_02880</name>
</gene>
<keyword evidence="3" id="KW-1185">Reference proteome</keyword>
<organism evidence="2 3">
    <name type="scientific">Rhizobium tumorigenes</name>
    <dbReference type="NCBI Taxonomy" id="2041385"/>
    <lineage>
        <taxon>Bacteria</taxon>
        <taxon>Pseudomonadati</taxon>
        <taxon>Pseudomonadota</taxon>
        <taxon>Alphaproteobacteria</taxon>
        <taxon>Hyphomicrobiales</taxon>
        <taxon>Rhizobiaceae</taxon>
        <taxon>Rhizobium/Agrobacterium group</taxon>
        <taxon>Rhizobium</taxon>
    </lineage>
</organism>
<feature type="compositionally biased region" description="Basic and acidic residues" evidence="1">
    <location>
        <begin position="11"/>
        <end position="29"/>
    </location>
</feature>
<feature type="region of interest" description="Disordered" evidence="1">
    <location>
        <begin position="1"/>
        <end position="60"/>
    </location>
</feature>
<accession>A0AAF1K5I9</accession>
<protein>
    <submittedName>
        <fullName evidence="2">Uncharacterized protein</fullName>
    </submittedName>
</protein>
<evidence type="ECO:0000313" key="3">
    <source>
        <dbReference type="Proteomes" id="UP000249499"/>
    </source>
</evidence>